<keyword evidence="3" id="KW-0732">Signal</keyword>
<sequence>MKFLTRTGKPLPKEVVDSAAKVGDDAVNRREFLAVASAFGATAATAYGMLGMAPPAHAQGSPQMGGTVRIQMEVRALKDPRTFDWSQIANFTRGWLEYLVTYENDGTFQPSLLESWEISDDAKTYTLNVRKGVKWNNGDDFTAEDVARNIEMWCERDVEGNSMAGRFATIIDPDTDRAIEGSIEVVDSHTVRLNLPSPDISIIPGMTDYPAAIVHKSHNPAEMLSNPIGTGPYLPETLEVGIKGVLARNEDHTWWNEGNGAWMDRIEYIDYGTDPSAWIAAAESEEVDALYSVDGEFIDIMNSFDGWNENEIVTGATIVIRPNQQTLVDGKAPYADVRVRKALQMAVDNNVLLELGYNDRGVVADDHHVAPIHPEYVDVGPTEVNPSKALELMKEAGMEDFEHELVSIDDAWRKNTTDAVAAQIRDAGIKIRRTILPGSTFWNDWTKFAFSSTNWNHRPLGVQIWALAYRSGEAWNEFGWSNEEFDALLDEALATADVEERRKLMERGEKIIQEEGVTIQPYWRSLFNHTREGLRGVEHHIAFEFRPGDMYWEA</sequence>
<gene>
    <name evidence="5" type="ORF">SAMN04490248_107104</name>
</gene>
<proteinExistence type="inferred from homology"/>
<dbReference type="InterPro" id="IPR006311">
    <property type="entry name" value="TAT_signal"/>
</dbReference>
<keyword evidence="6" id="KW-1185">Reference proteome</keyword>
<dbReference type="InterPro" id="IPR039424">
    <property type="entry name" value="SBP_5"/>
</dbReference>
<dbReference type="PROSITE" id="PS51318">
    <property type="entry name" value="TAT"/>
    <property type="match status" value="1"/>
</dbReference>
<dbReference type="STRING" id="569882.SAMN04490248_107104"/>
<evidence type="ECO:0000256" key="3">
    <source>
        <dbReference type="ARBA" id="ARBA00022729"/>
    </source>
</evidence>
<dbReference type="Pfam" id="PF00496">
    <property type="entry name" value="SBP_bac_5"/>
    <property type="match status" value="1"/>
</dbReference>
<dbReference type="InterPro" id="IPR000914">
    <property type="entry name" value="SBP_5_dom"/>
</dbReference>
<dbReference type="PIRSF" id="PIRSF002741">
    <property type="entry name" value="MppA"/>
    <property type="match status" value="1"/>
</dbReference>
<evidence type="ECO:0000313" key="5">
    <source>
        <dbReference type="EMBL" id="SEO59291.1"/>
    </source>
</evidence>
<dbReference type="EMBL" id="FODS01000007">
    <property type="protein sequence ID" value="SEO59291.1"/>
    <property type="molecule type" value="Genomic_DNA"/>
</dbReference>
<dbReference type="AlphaFoldDB" id="A0A1H8QZ39"/>
<feature type="domain" description="Solute-binding protein family 5" evidence="4">
    <location>
        <begin position="108"/>
        <end position="456"/>
    </location>
</feature>
<dbReference type="PANTHER" id="PTHR30290:SF38">
    <property type="entry name" value="D,D-DIPEPTIDE-BINDING PERIPLASMIC PROTEIN DDPA-RELATED"/>
    <property type="match status" value="1"/>
</dbReference>
<dbReference type="Proteomes" id="UP000198893">
    <property type="component" value="Unassembled WGS sequence"/>
</dbReference>
<dbReference type="InterPro" id="IPR030678">
    <property type="entry name" value="Peptide/Ni-bd"/>
</dbReference>
<evidence type="ECO:0000256" key="2">
    <source>
        <dbReference type="ARBA" id="ARBA00005695"/>
    </source>
</evidence>
<protein>
    <submittedName>
        <fullName evidence="5">Peptide/nickel transport system substrate-binding protein</fullName>
    </submittedName>
</protein>
<dbReference type="SUPFAM" id="SSF53850">
    <property type="entry name" value="Periplasmic binding protein-like II"/>
    <property type="match status" value="1"/>
</dbReference>
<organism evidence="5 6">
    <name type="scientific">Salinihabitans flavidus</name>
    <dbReference type="NCBI Taxonomy" id="569882"/>
    <lineage>
        <taxon>Bacteria</taxon>
        <taxon>Pseudomonadati</taxon>
        <taxon>Pseudomonadota</taxon>
        <taxon>Alphaproteobacteria</taxon>
        <taxon>Rhodobacterales</taxon>
        <taxon>Roseobacteraceae</taxon>
        <taxon>Salinihabitans</taxon>
    </lineage>
</organism>
<dbReference type="RefSeq" id="WP_093117403.1">
    <property type="nucleotide sequence ID" value="NZ_FODS01000007.1"/>
</dbReference>
<evidence type="ECO:0000313" key="6">
    <source>
        <dbReference type="Proteomes" id="UP000198893"/>
    </source>
</evidence>
<dbReference type="OrthoDB" id="9803988at2"/>
<dbReference type="Gene3D" id="3.40.190.10">
    <property type="entry name" value="Periplasmic binding protein-like II"/>
    <property type="match status" value="1"/>
</dbReference>
<reference evidence="5 6" key="1">
    <citation type="submission" date="2016-10" db="EMBL/GenBank/DDBJ databases">
        <authorList>
            <person name="de Groot N.N."/>
        </authorList>
    </citation>
    <scope>NUCLEOTIDE SEQUENCE [LARGE SCALE GENOMIC DNA]</scope>
    <source>
        <strain evidence="5 6">DSM 27842</strain>
    </source>
</reference>
<evidence type="ECO:0000259" key="4">
    <source>
        <dbReference type="Pfam" id="PF00496"/>
    </source>
</evidence>
<comment type="similarity">
    <text evidence="2">Belongs to the bacterial solute-binding protein 5 family.</text>
</comment>
<dbReference type="Gene3D" id="3.10.105.10">
    <property type="entry name" value="Dipeptide-binding Protein, Domain 3"/>
    <property type="match status" value="1"/>
</dbReference>
<comment type="subcellular location">
    <subcellularLocation>
        <location evidence="1">Periplasm</location>
    </subcellularLocation>
</comment>
<name>A0A1H8QZ39_9RHOB</name>
<accession>A0A1H8QZ39</accession>
<dbReference type="GO" id="GO:1904680">
    <property type="term" value="F:peptide transmembrane transporter activity"/>
    <property type="evidence" value="ECO:0007669"/>
    <property type="project" value="TreeGrafter"/>
</dbReference>
<dbReference type="GO" id="GO:0015833">
    <property type="term" value="P:peptide transport"/>
    <property type="evidence" value="ECO:0007669"/>
    <property type="project" value="TreeGrafter"/>
</dbReference>
<dbReference type="GO" id="GO:0030288">
    <property type="term" value="C:outer membrane-bounded periplasmic space"/>
    <property type="evidence" value="ECO:0007669"/>
    <property type="project" value="UniProtKB-ARBA"/>
</dbReference>
<dbReference type="CDD" id="cd08503">
    <property type="entry name" value="PBP2_NikA_DppA_OppA_like_17"/>
    <property type="match status" value="1"/>
</dbReference>
<evidence type="ECO:0000256" key="1">
    <source>
        <dbReference type="ARBA" id="ARBA00004418"/>
    </source>
</evidence>
<dbReference type="GO" id="GO:0043190">
    <property type="term" value="C:ATP-binding cassette (ABC) transporter complex"/>
    <property type="evidence" value="ECO:0007669"/>
    <property type="project" value="InterPro"/>
</dbReference>
<dbReference type="PANTHER" id="PTHR30290">
    <property type="entry name" value="PERIPLASMIC BINDING COMPONENT OF ABC TRANSPORTER"/>
    <property type="match status" value="1"/>
</dbReference>